<evidence type="ECO:0000313" key="2">
    <source>
        <dbReference type="Proteomes" id="UP001615411"/>
    </source>
</evidence>
<evidence type="ECO:0000313" key="1">
    <source>
        <dbReference type="EMBL" id="MFJ1338112.1"/>
    </source>
</evidence>
<name>A0ACC7LT94_9PSED</name>
<comment type="caution">
    <text evidence="1">The sequence shown here is derived from an EMBL/GenBank/DDBJ whole genome shotgun (WGS) entry which is preliminary data.</text>
</comment>
<sequence length="569" mass="62563">MTVSDEDRRLSLDGLLSDLLEAQLIHPDTAQVLRTQRLASEIHPLEFIARQSLPDPRQPGQRLDLETLCQWLAKRAAVPYLYIDPLQLDLAATTGLMSAAFAQRHGILAVAADTQGITVASAEPYVRSWETDLAQVLRRPIKHVLASPVQIRQFSQAFFQLARSVNGAGRQPMSPPTPGNLEQLLELGGHGGQREDEDAHIVTIVDWLLQYAFDQRASDIHLEPRRDQGHLRFRIDGLLHPVYQFPAEVTLAVISRLKTLAGMNVAEKRRPQDGRIKTRLPAGNEVELRLSTLPTTFGEKLVLRIFDPLLLQQDFPQLGLEGDDLQRWQALIGQRHGLILVTGPTGSGKTSTLYATLKYLATPEVNLCTVEDPIEMVEPGFNQLQVHPAIDLGFAEGARALLRQDPDIIMIGEIRDLETAQVAFQAALTGHLVLSTLHTNDACSAISRLLELGIAPHLIKAGLIGVMAQRLVRTLCTTCKIPLTEGEGPYHAKGCHECRQTGYHGRTGIYELLGMSEGLISQIRSDTDLAILRRQALDEGLLTLQHSGAQKVASGLTTAAEILRVVPGN</sequence>
<organism evidence="1 2">
    <name type="scientific">Pseudomonas caricapapayae</name>
    <dbReference type="NCBI Taxonomy" id="46678"/>
    <lineage>
        <taxon>Bacteria</taxon>
        <taxon>Pseudomonadati</taxon>
        <taxon>Pseudomonadota</taxon>
        <taxon>Gammaproteobacteria</taxon>
        <taxon>Pseudomonadales</taxon>
        <taxon>Pseudomonadaceae</taxon>
        <taxon>Pseudomonas</taxon>
    </lineage>
</organism>
<proteinExistence type="predicted"/>
<keyword evidence="2" id="KW-1185">Reference proteome</keyword>
<dbReference type="EMBL" id="JBIUGF010000018">
    <property type="protein sequence ID" value="MFJ1338112.1"/>
    <property type="molecule type" value="Genomic_DNA"/>
</dbReference>
<protein>
    <submittedName>
        <fullName evidence="1">GspE/PulE family protein</fullName>
    </submittedName>
</protein>
<accession>A0ACC7LT94</accession>
<reference evidence="1" key="1">
    <citation type="submission" date="2024-10" db="EMBL/GenBank/DDBJ databases">
        <title>Aeromonas and Pseudomonas from the Cagarras Archipelago, Rio de Janeiro, Brazil.</title>
        <authorList>
            <person name="Canellas A.L.B."/>
            <person name="Laport M.S."/>
        </authorList>
    </citation>
    <scope>NUCLEOTIDE SEQUENCE</scope>
    <source>
        <strain evidence="1">ACP-7</strain>
    </source>
</reference>
<dbReference type="Proteomes" id="UP001615411">
    <property type="component" value="Unassembled WGS sequence"/>
</dbReference>
<gene>
    <name evidence="1" type="ORF">ACIKP7_08240</name>
</gene>